<organism evidence="12 13">
    <name type="scientific">Psilocybe cf. subviscida</name>
    <dbReference type="NCBI Taxonomy" id="2480587"/>
    <lineage>
        <taxon>Eukaryota</taxon>
        <taxon>Fungi</taxon>
        <taxon>Dikarya</taxon>
        <taxon>Basidiomycota</taxon>
        <taxon>Agaricomycotina</taxon>
        <taxon>Agaricomycetes</taxon>
        <taxon>Agaricomycetidae</taxon>
        <taxon>Agaricales</taxon>
        <taxon>Agaricineae</taxon>
        <taxon>Strophariaceae</taxon>
        <taxon>Psilocybe</taxon>
    </lineage>
</organism>
<dbReference type="GO" id="GO:0003723">
    <property type="term" value="F:RNA binding"/>
    <property type="evidence" value="ECO:0007669"/>
    <property type="project" value="UniProtKB-KW"/>
</dbReference>
<dbReference type="GO" id="GO:0034475">
    <property type="term" value="P:U4 snRNA 3'-end processing"/>
    <property type="evidence" value="ECO:0007669"/>
    <property type="project" value="TreeGrafter"/>
</dbReference>
<dbReference type="CDD" id="cd05790">
    <property type="entry name" value="S1_Rrp40"/>
    <property type="match status" value="1"/>
</dbReference>
<evidence type="ECO:0000256" key="8">
    <source>
        <dbReference type="ARBA" id="ARBA00023242"/>
    </source>
</evidence>
<dbReference type="SUPFAM" id="SSF54791">
    <property type="entry name" value="Eukaryotic type KH-domain (KH-domain type I)"/>
    <property type="match status" value="1"/>
</dbReference>
<keyword evidence="13" id="KW-1185">Reference proteome</keyword>
<keyword evidence="6" id="KW-0271">Exosome</keyword>
<comment type="subcellular location">
    <subcellularLocation>
        <location evidence="1">Cytoplasm</location>
    </subcellularLocation>
    <subcellularLocation>
        <location evidence="2">Nucleus</location>
        <location evidence="2">Nucleolus</location>
    </subcellularLocation>
</comment>
<dbReference type="PANTHER" id="PTHR21321">
    <property type="entry name" value="PNAS-3 RELATED"/>
    <property type="match status" value="1"/>
</dbReference>
<evidence type="ECO:0000259" key="11">
    <source>
        <dbReference type="Pfam" id="PF18311"/>
    </source>
</evidence>
<evidence type="ECO:0000256" key="9">
    <source>
        <dbReference type="ARBA" id="ARBA00030615"/>
    </source>
</evidence>
<dbReference type="InterPro" id="IPR036612">
    <property type="entry name" value="KH_dom_type_1_sf"/>
</dbReference>
<dbReference type="GO" id="GO:0000176">
    <property type="term" value="C:nuclear exosome (RNase complex)"/>
    <property type="evidence" value="ECO:0007669"/>
    <property type="project" value="TreeGrafter"/>
</dbReference>
<dbReference type="InterPro" id="IPR037319">
    <property type="entry name" value="Rrp40_S1"/>
</dbReference>
<dbReference type="PANTHER" id="PTHR21321:SF1">
    <property type="entry name" value="EXOSOME COMPLEX COMPONENT RRP40"/>
    <property type="match status" value="1"/>
</dbReference>
<comment type="similarity">
    <text evidence="3">Belongs to the RRP40 family.</text>
</comment>
<dbReference type="InterPro" id="IPR041054">
    <property type="entry name" value="Rrp40_N_euk"/>
</dbReference>
<accession>A0A8H5B1T8</accession>
<dbReference type="InterPro" id="IPR049469">
    <property type="entry name" value="RRP40_KH-I"/>
</dbReference>
<name>A0A8H5B1T8_9AGAR</name>
<dbReference type="GO" id="GO:0071051">
    <property type="term" value="P:poly(A)-dependent snoRNA 3'-end processing"/>
    <property type="evidence" value="ECO:0007669"/>
    <property type="project" value="TreeGrafter"/>
</dbReference>
<keyword evidence="8" id="KW-0539">Nucleus</keyword>
<protein>
    <recommendedName>
        <fullName evidence="9">Ribosomal RNA-processing protein 40</fullName>
    </recommendedName>
</protein>
<dbReference type="GO" id="GO:0071035">
    <property type="term" value="P:nuclear polyadenylation-dependent rRNA catabolic process"/>
    <property type="evidence" value="ECO:0007669"/>
    <property type="project" value="TreeGrafter"/>
</dbReference>
<evidence type="ECO:0000313" key="12">
    <source>
        <dbReference type="EMBL" id="KAF5315154.1"/>
    </source>
</evidence>
<evidence type="ECO:0000313" key="13">
    <source>
        <dbReference type="Proteomes" id="UP000567179"/>
    </source>
</evidence>
<proteinExistence type="inferred from homology"/>
<evidence type="ECO:0000256" key="3">
    <source>
        <dbReference type="ARBA" id="ARBA00007841"/>
    </source>
</evidence>
<evidence type="ECO:0000256" key="7">
    <source>
        <dbReference type="ARBA" id="ARBA00022884"/>
    </source>
</evidence>
<keyword evidence="5" id="KW-0698">rRNA processing</keyword>
<dbReference type="EMBL" id="JAACJJ010000043">
    <property type="protein sequence ID" value="KAF5315154.1"/>
    <property type="molecule type" value="Genomic_DNA"/>
</dbReference>
<feature type="domain" description="Exosome complex exonuclease Rrp40 N-terminal" evidence="11">
    <location>
        <begin position="17"/>
        <end position="61"/>
    </location>
</feature>
<dbReference type="GO" id="GO:0000177">
    <property type="term" value="C:cytoplasmic exosome (RNase complex)"/>
    <property type="evidence" value="ECO:0007669"/>
    <property type="project" value="TreeGrafter"/>
</dbReference>
<dbReference type="Gene3D" id="2.40.50.140">
    <property type="entry name" value="Nucleic acid-binding proteins"/>
    <property type="match status" value="1"/>
</dbReference>
<dbReference type="GO" id="GO:0071038">
    <property type="term" value="P:TRAMP-dependent tRNA surveillance pathway"/>
    <property type="evidence" value="ECO:0007669"/>
    <property type="project" value="TreeGrafter"/>
</dbReference>
<evidence type="ECO:0000256" key="2">
    <source>
        <dbReference type="ARBA" id="ARBA00004604"/>
    </source>
</evidence>
<dbReference type="GO" id="GO:0005730">
    <property type="term" value="C:nucleolus"/>
    <property type="evidence" value="ECO:0007669"/>
    <property type="project" value="UniProtKB-SubCell"/>
</dbReference>
<reference evidence="12 13" key="1">
    <citation type="journal article" date="2020" name="ISME J.">
        <title>Uncovering the hidden diversity of litter-decomposition mechanisms in mushroom-forming fungi.</title>
        <authorList>
            <person name="Floudas D."/>
            <person name="Bentzer J."/>
            <person name="Ahren D."/>
            <person name="Johansson T."/>
            <person name="Persson P."/>
            <person name="Tunlid A."/>
        </authorList>
    </citation>
    <scope>NUCLEOTIDE SEQUENCE [LARGE SCALE GENOMIC DNA]</scope>
    <source>
        <strain evidence="12 13">CBS 101986</strain>
    </source>
</reference>
<keyword evidence="7" id="KW-0694">RNA-binding</keyword>
<keyword evidence="4" id="KW-0963">Cytoplasm</keyword>
<dbReference type="Gene3D" id="2.40.50.100">
    <property type="match status" value="1"/>
</dbReference>
<dbReference type="Proteomes" id="UP000567179">
    <property type="component" value="Unassembled WGS sequence"/>
</dbReference>
<dbReference type="AlphaFoldDB" id="A0A8H5B1T8"/>
<evidence type="ECO:0000256" key="4">
    <source>
        <dbReference type="ARBA" id="ARBA00022490"/>
    </source>
</evidence>
<dbReference type="InterPro" id="IPR012340">
    <property type="entry name" value="NA-bd_OB-fold"/>
</dbReference>
<dbReference type="InterPro" id="IPR026699">
    <property type="entry name" value="Exosome_RNA_bind1/RRP40/RRP4"/>
</dbReference>
<evidence type="ECO:0000256" key="1">
    <source>
        <dbReference type="ARBA" id="ARBA00004496"/>
    </source>
</evidence>
<dbReference type="FunFam" id="2.40.50.140:FF:000112">
    <property type="entry name" value="Exosome complex component RRP40"/>
    <property type="match status" value="1"/>
</dbReference>
<evidence type="ECO:0000259" key="10">
    <source>
        <dbReference type="Pfam" id="PF15985"/>
    </source>
</evidence>
<gene>
    <name evidence="12" type="ORF">D9619_007058</name>
</gene>
<dbReference type="GO" id="GO:0000467">
    <property type="term" value="P:exonucleolytic trimming to generate mature 3'-end of 5.8S rRNA from tricistronic rRNA transcript (SSU-rRNA, 5.8S rRNA, LSU-rRNA)"/>
    <property type="evidence" value="ECO:0007669"/>
    <property type="project" value="TreeGrafter"/>
</dbReference>
<dbReference type="Pfam" id="PF21262">
    <property type="entry name" value="RRP40_S1"/>
    <property type="match status" value="1"/>
</dbReference>
<evidence type="ECO:0000256" key="6">
    <source>
        <dbReference type="ARBA" id="ARBA00022835"/>
    </source>
</evidence>
<dbReference type="GO" id="GO:0071034">
    <property type="term" value="P:CUT catabolic process"/>
    <property type="evidence" value="ECO:0007669"/>
    <property type="project" value="TreeGrafter"/>
</dbReference>
<sequence length="231" mass="25232">MSFVLPGDHIPAQHVNLKLGPGLLQDSGTTRGESNVIATRAGELRTSTNRSRWWIESNSRRYVPAAQESVIGVITQKVGEGYRVDIGAAHPASLDSLAFEGATKRNKPNLKVGCLVYARVSLAHKDMEPELECFDAQTHKSEGFGELKGGFVTRCSLEMSRQLLDPKHFLLPLLGGRFPLEVAVGVNGQVWVKAPEIKQTIAMVRCIEAVDPDGGGMNAQELKQFLDKLEV</sequence>
<comment type="caution">
    <text evidence="12">The sequence shown here is derived from an EMBL/GenBank/DDBJ whole genome shotgun (WGS) entry which is preliminary data.</text>
</comment>
<dbReference type="InterPro" id="IPR004088">
    <property type="entry name" value="KH_dom_type_1"/>
</dbReference>
<dbReference type="Gene3D" id="3.30.1370.10">
    <property type="entry name" value="K Homology domain, type 1"/>
    <property type="match status" value="1"/>
</dbReference>
<evidence type="ECO:0000256" key="5">
    <source>
        <dbReference type="ARBA" id="ARBA00022552"/>
    </source>
</evidence>
<dbReference type="SUPFAM" id="SSF50249">
    <property type="entry name" value="Nucleic acid-binding proteins"/>
    <property type="match status" value="1"/>
</dbReference>
<dbReference type="Pfam" id="PF15985">
    <property type="entry name" value="KH_6"/>
    <property type="match status" value="1"/>
</dbReference>
<dbReference type="CDD" id="cd22526">
    <property type="entry name" value="KH-I_Rrp40"/>
    <property type="match status" value="1"/>
</dbReference>
<dbReference type="SUPFAM" id="SSF110324">
    <property type="entry name" value="Ribosomal L27 protein-like"/>
    <property type="match status" value="1"/>
</dbReference>
<dbReference type="Pfam" id="PF18311">
    <property type="entry name" value="Rrp40_N"/>
    <property type="match status" value="1"/>
</dbReference>
<feature type="domain" description="K Homology" evidence="10">
    <location>
        <begin position="150"/>
        <end position="196"/>
    </location>
</feature>
<dbReference type="OrthoDB" id="340500at2759"/>